<proteinExistence type="predicted"/>
<reference evidence="3" key="1">
    <citation type="submission" date="2018-05" db="EMBL/GenBank/DDBJ databases">
        <authorList>
            <person name="Lanie J.A."/>
            <person name="Ng W.-L."/>
            <person name="Kazmierczak K.M."/>
            <person name="Andrzejewski T.M."/>
            <person name="Davidsen T.M."/>
            <person name="Wayne K.J."/>
            <person name="Tettelin H."/>
            <person name="Glass J.I."/>
            <person name="Rusch D."/>
            <person name="Podicherti R."/>
            <person name="Tsui H.-C.T."/>
            <person name="Winkler M.E."/>
        </authorList>
    </citation>
    <scope>NUCLEOTIDE SEQUENCE</scope>
</reference>
<dbReference type="SUPFAM" id="SSF49742">
    <property type="entry name" value="PHM/PNGase F"/>
    <property type="match status" value="1"/>
</dbReference>
<organism evidence="3">
    <name type="scientific">marine metagenome</name>
    <dbReference type="NCBI Taxonomy" id="408172"/>
    <lineage>
        <taxon>unclassified sequences</taxon>
        <taxon>metagenomes</taxon>
        <taxon>ecological metagenomes</taxon>
    </lineage>
</organism>
<accession>A0A381VLR4</accession>
<keyword evidence="1" id="KW-1015">Disulfide bond</keyword>
<sequence>MNKHLLRYISVLLPILVLSQSATWDIIQSDILLPNCVVCHDHGTYFTEQSGLNLAPDVAYEGLINQVPTNTAAADDGLTLVGNEGIPSLYSSFLWEKINAQDQEHFYSDHPEYGSLMPLGMDFLTNGQLEYIRQWIISGAPDAGVVADSAILEDTTVYTLPEFGPLDPPENGIQLHLGPFAIPPQFEREIWSFTELDTTGILYINNIEILMAQGSHHYIAYTYNQIPPIGLPPAGVYRDIRDENGEYNPETFSHMAYQHFVTGSQYQVYNYHLPEGVALRLDSQYGIDQNSHYINYTNDTTYGEAYANLHMVPLSELEHVAEILQLGETDLELPPQQVTTVNKTVWIDNEFGEPITIIQLMSHAHLHNESFSVYRRNQNDPSVRELIYLALDWEHPPIHQYDPPLEFSMDEGIEMEAVYNNDTDEMIGFGFLSTDEMMFLFGIYHTSETVGMDGSDRDLPYEFSVSAPYPNPFNPSTKIEYSLPEGNSVNITVYDLMGNKIRTLIDEYQAEGTWSVKWDSKNRSGISVAAGIYFFNIRTGQSYDTKKAVLLK</sequence>
<dbReference type="InterPro" id="IPR025965">
    <property type="entry name" value="FlgD/Vpr_Ig-like"/>
</dbReference>
<gene>
    <name evidence="3" type="ORF">METZ01_LOCUS93572</name>
</gene>
<dbReference type="Pfam" id="PF13860">
    <property type="entry name" value="FlgD_ig"/>
    <property type="match status" value="1"/>
</dbReference>
<name>A0A381VLR4_9ZZZZ</name>
<evidence type="ECO:0000256" key="1">
    <source>
        <dbReference type="ARBA" id="ARBA00023157"/>
    </source>
</evidence>
<protein>
    <recommendedName>
        <fullName evidence="2">FlgD/Vpr Ig-like domain-containing protein</fullName>
    </recommendedName>
</protein>
<dbReference type="InterPro" id="IPR026444">
    <property type="entry name" value="Secre_tail"/>
</dbReference>
<dbReference type="InterPro" id="IPR008977">
    <property type="entry name" value="PHM/PNGase_F_dom_sf"/>
</dbReference>
<evidence type="ECO:0000259" key="2">
    <source>
        <dbReference type="Pfam" id="PF13860"/>
    </source>
</evidence>
<dbReference type="GO" id="GO:0016715">
    <property type="term" value="F:oxidoreductase activity, acting on paired donors, with incorporation or reduction of molecular oxygen, reduced ascorbate as one donor, and incorporation of one atom of oxygen"/>
    <property type="evidence" value="ECO:0007669"/>
    <property type="project" value="InterPro"/>
</dbReference>
<dbReference type="NCBIfam" id="TIGR04183">
    <property type="entry name" value="Por_Secre_tail"/>
    <property type="match status" value="1"/>
</dbReference>
<dbReference type="AlphaFoldDB" id="A0A381VLR4"/>
<dbReference type="InterPro" id="IPR014784">
    <property type="entry name" value="Cu2_ascorb_mOase-like_C"/>
</dbReference>
<evidence type="ECO:0000313" key="3">
    <source>
        <dbReference type="EMBL" id="SVA40718.1"/>
    </source>
</evidence>
<dbReference type="EMBL" id="UINC01009064">
    <property type="protein sequence ID" value="SVA40718.1"/>
    <property type="molecule type" value="Genomic_DNA"/>
</dbReference>
<dbReference type="Gene3D" id="2.60.40.4070">
    <property type="match status" value="1"/>
</dbReference>
<feature type="domain" description="FlgD/Vpr Ig-like" evidence="2">
    <location>
        <begin position="477"/>
        <end position="538"/>
    </location>
</feature>
<dbReference type="Gene3D" id="2.60.120.230">
    <property type="match status" value="1"/>
</dbReference>